<dbReference type="AlphaFoldDB" id="A0A0D2A462"/>
<dbReference type="GeneID" id="27340986"/>
<dbReference type="RefSeq" id="XP_016255287.1">
    <property type="nucleotide sequence ID" value="XM_016388359.1"/>
</dbReference>
<keyword evidence="1" id="KW-1133">Transmembrane helix</keyword>
<evidence type="ECO:0000313" key="2">
    <source>
        <dbReference type="EMBL" id="KIW35071.1"/>
    </source>
</evidence>
<dbReference type="Proteomes" id="UP000054466">
    <property type="component" value="Unassembled WGS sequence"/>
</dbReference>
<accession>A0A0D2A462</accession>
<keyword evidence="1" id="KW-0812">Transmembrane</keyword>
<feature type="transmembrane region" description="Helical" evidence="1">
    <location>
        <begin position="667"/>
        <end position="685"/>
    </location>
</feature>
<name>A0A0D2A462_9EURO</name>
<dbReference type="EMBL" id="KN847040">
    <property type="protein sequence ID" value="KIW35071.1"/>
    <property type="molecule type" value="Genomic_DNA"/>
</dbReference>
<protein>
    <submittedName>
        <fullName evidence="2">Uncharacterized protein</fullName>
    </submittedName>
</protein>
<evidence type="ECO:0000256" key="1">
    <source>
        <dbReference type="SAM" id="Phobius"/>
    </source>
</evidence>
<dbReference type="VEuPathDB" id="FungiDB:PV07_01792"/>
<proteinExistence type="predicted"/>
<evidence type="ECO:0000313" key="3">
    <source>
        <dbReference type="Proteomes" id="UP000054466"/>
    </source>
</evidence>
<keyword evidence="3" id="KW-1185">Reference proteome</keyword>
<keyword evidence="1" id="KW-0472">Membrane</keyword>
<sequence>MDPEPLNNPVNGLSFHSSTAAADSAGIVEERFEVRFLSPQVPPHKEEWRKIDIEQVRLAEEDMRDYKDYVDTLCNRLPRSFERLKKFLERGNCRCTDNCQCFFRAPQEDVGSCTCIATGGNCDCTETEDPKEKDPQTNYPRVIGSCSCPRRTYHANRTPDQLENPSVDECVRIYSINPKQQENWDEFLKVVEYRASDPTDFKRLQTRLLLPQDECRIITVSHLSPNVTKLLGAKFQISADFFNRHLPGTEAISGRLVSRLPSSVQIDFDEIYESSLRAGELWPEAKLDTQDDYAIEGHNSIRDNIEKHFLFPVGWDHFPISRQDFIASTTNVGLKSGYEVLLKDHNDKMKNVFQFNLLHRISIYSEPVGHPRTAVIIFYPTLPVHAPGLAKKETEKDLPLDEQPCKCSLHTGEKTIRFRSIPNAIPTPKKLQAILEDKELSKWEEQRQKQAFASAYDTVLKLQLKDWLRDNEKRQSPKKSAPKDLFGSIVGGISTSEQPKRTDVDKFIRIFASPVFRLVSANWARLVVRRSFDLDLLEWRSANCLRSTTVEEIKSRRVAITRHQRDIDASIDILHSLAWGERHSNLEETHQTLPSINLGRPNGFVAKNEDQDSWWSIYWDFYELKQSMDALEKRATKIYDSLVGEIQVVNLENSESCSRRAQTLNRVAFLFTLCLLPFTAVPAVYQTTRGVDPPADGGSFARWICYTTLIVFAVMVTFVLAFDLWDMDYLHQRGFLRPFKSWEDHAKEYVIERAAWKGVIQNVNDQRSWHNRKCDLFPPFATLKQFFREPRLPTRDPVVTLP</sequence>
<dbReference type="HOGENOM" id="CLU_341944_0_0_1"/>
<gene>
    <name evidence="2" type="ORF">PV07_01792</name>
</gene>
<dbReference type="OrthoDB" id="4127610at2759"/>
<reference evidence="2 3" key="1">
    <citation type="submission" date="2015-01" db="EMBL/GenBank/DDBJ databases">
        <title>The Genome Sequence of Cladophialophora immunda CBS83496.</title>
        <authorList>
            <consortium name="The Broad Institute Genomics Platform"/>
            <person name="Cuomo C."/>
            <person name="de Hoog S."/>
            <person name="Gorbushina A."/>
            <person name="Stielow B."/>
            <person name="Teixiera M."/>
            <person name="Abouelleil A."/>
            <person name="Chapman S.B."/>
            <person name="Priest M."/>
            <person name="Young S.K."/>
            <person name="Wortman J."/>
            <person name="Nusbaum C."/>
            <person name="Birren B."/>
        </authorList>
    </citation>
    <scope>NUCLEOTIDE SEQUENCE [LARGE SCALE GENOMIC DNA]</scope>
    <source>
        <strain evidence="2 3">CBS 83496</strain>
    </source>
</reference>
<organism evidence="2 3">
    <name type="scientific">Cladophialophora immunda</name>
    <dbReference type="NCBI Taxonomy" id="569365"/>
    <lineage>
        <taxon>Eukaryota</taxon>
        <taxon>Fungi</taxon>
        <taxon>Dikarya</taxon>
        <taxon>Ascomycota</taxon>
        <taxon>Pezizomycotina</taxon>
        <taxon>Eurotiomycetes</taxon>
        <taxon>Chaetothyriomycetidae</taxon>
        <taxon>Chaetothyriales</taxon>
        <taxon>Herpotrichiellaceae</taxon>
        <taxon>Cladophialophora</taxon>
    </lineage>
</organism>
<feature type="transmembrane region" description="Helical" evidence="1">
    <location>
        <begin position="700"/>
        <end position="725"/>
    </location>
</feature>